<proteinExistence type="predicted"/>
<dbReference type="EMBL" id="KU253712">
    <property type="protein sequence ID" value="AMB18649.1"/>
    <property type="molecule type" value="Genomic_DNA"/>
</dbReference>
<name>A0A0Y0AA72_9CAUD</name>
<dbReference type="SUPFAM" id="SSF51126">
    <property type="entry name" value="Pectin lyase-like"/>
    <property type="match status" value="1"/>
</dbReference>
<dbReference type="RefSeq" id="YP_009274773.1">
    <property type="nucleotide sequence ID" value="NC_030920.1"/>
</dbReference>
<evidence type="ECO:0000313" key="3">
    <source>
        <dbReference type="EMBL" id="AMB18649.1"/>
    </source>
</evidence>
<protein>
    <submittedName>
        <fullName evidence="3">Preneck appendage protein</fullName>
    </submittedName>
</protein>
<dbReference type="GeneID" id="28801728"/>
<evidence type="ECO:0000313" key="4">
    <source>
        <dbReference type="Proteomes" id="UP000204502"/>
    </source>
</evidence>
<dbReference type="InterPro" id="IPR011050">
    <property type="entry name" value="Pectin_lyase_fold/virulence"/>
</dbReference>
<keyword evidence="2" id="KW-0946">Virion</keyword>
<dbReference type="GO" id="GO:0044423">
    <property type="term" value="C:virion component"/>
    <property type="evidence" value="ECO:0007669"/>
    <property type="project" value="UniProtKB-KW"/>
</dbReference>
<dbReference type="KEGG" id="vg:28801728"/>
<dbReference type="InterPro" id="IPR012334">
    <property type="entry name" value="Pectin_lyas_fold"/>
</dbReference>
<keyword evidence="4" id="KW-1185">Reference proteome</keyword>
<sequence length="530" mass="57330">MSNLFRDNLYNEFPDPNKKIEEIGDSLGDVAELDWLPQNLVQSVKDLKRWIEHRSINVKQPPYNAYGDAKYYNTGDGKWYTDSAYTKPAHDDTAAIQAALNKMNQTGQPIFLPNGRYMVGPLSTNFTSGGIIGEGRSRSLLVPNGTMDTLLTYTNSAYMMLKDFGIDGKDRVNVCLNTTFDPVNGAPSVNNFYQNMMIQGYKVTGWVADHNNDCSFDHILVTGDDTPNSYAMQLQANGGAITLDRCVIYNPIKINCQNAMMNSCVIAGIDIIGADTNHIQMNGSYWYANKWNSCNLYIGSGFQAYCPALNGMRIENEYTDGFIIGGSGVLYNGASFNAPHMFTMHGATNVKLIASTVTSPMKARITLMGGVIESNIVVSDTTYFTISKLNTSIGGFNSTYFDLAMSNDGQRSFYAANDKIGFKGAFGEVSSVNGQVTSVITNAQTASIAAITPKVGFIIVNATDGNGPTGIFYFVTGLGNQNNVVTKLGGRSGSGGGDVNVAIPNGTNRDVNITHTYGTATAFKYTIIGS</sequence>
<evidence type="ECO:0000256" key="1">
    <source>
        <dbReference type="ARBA" id="ARBA00004328"/>
    </source>
</evidence>
<organism evidence="3 4">
    <name type="scientific">Bacillus phage Eldridge</name>
    <dbReference type="NCBI Taxonomy" id="1776293"/>
    <lineage>
        <taxon>Viruses</taxon>
        <taxon>Duplodnaviria</taxon>
        <taxon>Heunggongvirae</taxon>
        <taxon>Uroviricota</taxon>
        <taxon>Caudoviricetes</taxon>
        <taxon>Herelleviridae</taxon>
        <taxon>Bastillevirinae</taxon>
        <taxon>Eldridgevirus</taxon>
        <taxon>Eldridgevirus eldridge</taxon>
    </lineage>
</organism>
<gene>
    <name evidence="3" type="ORF">Eldridge_069</name>
</gene>
<dbReference type="Proteomes" id="UP000204502">
    <property type="component" value="Segment"/>
</dbReference>
<dbReference type="GO" id="GO:0019058">
    <property type="term" value="P:viral life cycle"/>
    <property type="evidence" value="ECO:0007669"/>
    <property type="project" value="UniProtKB-ARBA"/>
</dbReference>
<evidence type="ECO:0000256" key="2">
    <source>
        <dbReference type="ARBA" id="ARBA00022844"/>
    </source>
</evidence>
<accession>A0A0Y0AA72</accession>
<dbReference type="GO" id="GO:0051701">
    <property type="term" value="P:biological process involved in interaction with host"/>
    <property type="evidence" value="ECO:0007669"/>
    <property type="project" value="UniProtKB-ARBA"/>
</dbReference>
<dbReference type="Gene3D" id="2.160.20.10">
    <property type="entry name" value="Single-stranded right-handed beta-helix, Pectin lyase-like"/>
    <property type="match status" value="1"/>
</dbReference>
<reference evidence="3 4" key="1">
    <citation type="journal article" date="2016" name="Genome Announc.">
        <title>Complete Genome Sequence of Bacillus megaterium Bacteriophage Eldridge.</title>
        <authorList>
            <person name="Reveille A.M."/>
            <person name="Eldridge K.A."/>
            <person name="Temple L.M."/>
        </authorList>
    </citation>
    <scope>NUCLEOTIDE SEQUENCE [LARGE SCALE GENOMIC DNA]</scope>
</reference>
<comment type="subcellular location">
    <subcellularLocation>
        <location evidence="1">Virion</location>
    </subcellularLocation>
</comment>